<accession>A0ABW0JGA7</accession>
<keyword evidence="1 5" id="KW-0560">Oxidoreductase</keyword>
<gene>
    <name evidence="5" type="ORF">ACFPME_00940</name>
</gene>
<evidence type="ECO:0000259" key="3">
    <source>
        <dbReference type="Pfam" id="PF00329"/>
    </source>
</evidence>
<dbReference type="RefSeq" id="WP_377301107.1">
    <property type="nucleotide sequence ID" value="NZ_JBHSMK010000002.1"/>
</dbReference>
<dbReference type="PANTHER" id="PTHR43485">
    <property type="entry name" value="HYDROGENASE-4 COMPONENT G"/>
    <property type="match status" value="1"/>
</dbReference>
<dbReference type="InterPro" id="IPR037232">
    <property type="entry name" value="NADH_quin_OxRdtase_su_C/D-like"/>
</dbReference>
<dbReference type="Pfam" id="PF00346">
    <property type="entry name" value="Complex1_49kDa"/>
    <property type="match status" value="1"/>
</dbReference>
<dbReference type="EMBL" id="JBHSMK010000002">
    <property type="protein sequence ID" value="MFC5435112.1"/>
    <property type="molecule type" value="Genomic_DNA"/>
</dbReference>
<dbReference type="InterPro" id="IPR001268">
    <property type="entry name" value="NADH_UbQ_OxRdtase_30kDa_su"/>
</dbReference>
<keyword evidence="2" id="KW-0520">NAD</keyword>
<dbReference type="Pfam" id="PF00329">
    <property type="entry name" value="Complex1_30kDa"/>
    <property type="match status" value="1"/>
</dbReference>
<feature type="domain" description="NADH-quinone oxidoreductase subunit D" evidence="4">
    <location>
        <begin position="282"/>
        <end position="436"/>
    </location>
</feature>
<dbReference type="PANTHER" id="PTHR43485:SF1">
    <property type="entry name" value="FORMATE HYDROGENLYASE SUBUNIT 5-RELATED"/>
    <property type="match status" value="1"/>
</dbReference>
<dbReference type="Gene3D" id="1.10.645.10">
    <property type="entry name" value="Cytochrome-c3 Hydrogenase, chain B"/>
    <property type="match status" value="1"/>
</dbReference>
<protein>
    <submittedName>
        <fullName evidence="5">NADH-quinone oxidoreductase subunit C</fullName>
        <ecNumber evidence="5">1.6.5.9</ecNumber>
    </submittedName>
</protein>
<dbReference type="GO" id="GO:0050136">
    <property type="term" value="F:NADH dehydrogenase (quinone) (non-electrogenic) activity"/>
    <property type="evidence" value="ECO:0007669"/>
    <property type="project" value="UniProtKB-EC"/>
</dbReference>
<evidence type="ECO:0000259" key="4">
    <source>
        <dbReference type="Pfam" id="PF00346"/>
    </source>
</evidence>
<keyword evidence="6" id="KW-1185">Reference proteome</keyword>
<comment type="caution">
    <text evidence="5">The sequence shown here is derived from an EMBL/GenBank/DDBJ whole genome shotgun (WGS) entry which is preliminary data.</text>
</comment>
<evidence type="ECO:0000256" key="1">
    <source>
        <dbReference type="ARBA" id="ARBA00023002"/>
    </source>
</evidence>
<dbReference type="Proteomes" id="UP001596013">
    <property type="component" value="Unassembled WGS sequence"/>
</dbReference>
<reference evidence="6" key="1">
    <citation type="journal article" date="2019" name="Int. J. Syst. Evol. Microbiol.">
        <title>The Global Catalogue of Microorganisms (GCM) 10K type strain sequencing project: providing services to taxonomists for standard genome sequencing and annotation.</title>
        <authorList>
            <consortium name="The Broad Institute Genomics Platform"/>
            <consortium name="The Broad Institute Genome Sequencing Center for Infectious Disease"/>
            <person name="Wu L."/>
            <person name="Ma J."/>
        </authorList>
    </citation>
    <scope>NUCLEOTIDE SEQUENCE [LARGE SCALE GENOMIC DNA]</scope>
    <source>
        <strain evidence="6">JCM 17130</strain>
    </source>
</reference>
<dbReference type="InterPro" id="IPR001135">
    <property type="entry name" value="NADH_Q_OxRdtase_suD"/>
</dbReference>
<feature type="domain" description="NADH:ubiquinone oxidoreductase 30kDa subunit" evidence="3">
    <location>
        <begin position="23"/>
        <end position="136"/>
    </location>
</feature>
<evidence type="ECO:0000313" key="5">
    <source>
        <dbReference type="EMBL" id="MFC5435112.1"/>
    </source>
</evidence>
<name>A0ABW0JGA7_9GAMM</name>
<evidence type="ECO:0000256" key="2">
    <source>
        <dbReference type="ARBA" id="ARBA00023027"/>
    </source>
</evidence>
<dbReference type="InterPro" id="IPR052197">
    <property type="entry name" value="ComplexI_49kDa-like"/>
</dbReference>
<dbReference type="SUPFAM" id="SSF143243">
    <property type="entry name" value="Nqo5-like"/>
    <property type="match status" value="1"/>
</dbReference>
<sequence>MPTDFFEREGTGLPANVAVRRVLVDATQWSQSAQSLHDLDACLLALWGADDRDVDGMFRIFAAFLLPDQVLLLQHAMPATTPVYPSLVDWFPVADRLQRAVRDLLGIRADTGDPRPWLRHDGWADDHFPLRRDSDPAQAPPANPAPYPFVPVSGDGVHEIAVGPVHAGTIEPGHFRFSVVGEKVLRLEVRLGYAHKGIAKRFEGQPLTEGHRLAARICGDSTVAFSWAYCAALEAITDIELPYRAASLRALALERERLANHLGDLGALGNDAGLAFGLVQFSSLKEQLVRLNQEAFGQRYLFDYLVPGGVAADLGIRAIRAMFDEATMLEQAVATLRAIYDDHPGLQDRFRDTGRLSPELAREHGALGLTGRASGIAQDVRIDLPWPPYDRLQPRRVLCTGGDVAARVQVRFDETIESLRLCRSLLETLPAGPSLVTLPVAPPGQLGLGLIEGWRGPVLIALQTAADNRVRRCHAHDPSWQNWPLVEYAIHGNIVPDFPLINKSFNLAYSGHDG</sequence>
<dbReference type="InterPro" id="IPR029014">
    <property type="entry name" value="NiFe-Hase_large"/>
</dbReference>
<dbReference type="SUPFAM" id="SSF56762">
    <property type="entry name" value="HydB/Nqo4-like"/>
    <property type="match status" value="1"/>
</dbReference>
<dbReference type="EC" id="1.6.5.9" evidence="5"/>
<evidence type="ECO:0000313" key="6">
    <source>
        <dbReference type="Proteomes" id="UP001596013"/>
    </source>
</evidence>
<proteinExistence type="predicted"/>
<organism evidence="5 6">
    <name type="scientific">Rhodanobacter umsongensis</name>
    <dbReference type="NCBI Taxonomy" id="633153"/>
    <lineage>
        <taxon>Bacteria</taxon>
        <taxon>Pseudomonadati</taxon>
        <taxon>Pseudomonadota</taxon>
        <taxon>Gammaproteobacteria</taxon>
        <taxon>Lysobacterales</taxon>
        <taxon>Rhodanobacteraceae</taxon>
        <taxon>Rhodanobacter</taxon>
    </lineage>
</organism>